<dbReference type="InterPro" id="IPR036388">
    <property type="entry name" value="WH-like_DNA-bd_sf"/>
</dbReference>
<keyword evidence="4" id="KW-1185">Reference proteome</keyword>
<dbReference type="InterPro" id="IPR036421">
    <property type="entry name" value="Fe_dep_repressor_sf"/>
</dbReference>
<dbReference type="SMART" id="SM00899">
    <property type="entry name" value="FeoA"/>
    <property type="match status" value="2"/>
</dbReference>
<dbReference type="InterPro" id="IPR050536">
    <property type="entry name" value="DtxR_MntR_Metal-Reg"/>
</dbReference>
<evidence type="ECO:0000313" key="3">
    <source>
        <dbReference type="EMBL" id="QWG00206.1"/>
    </source>
</evidence>
<feature type="domain" description="Ferrous iron transporter FeoA-like" evidence="2">
    <location>
        <begin position="240"/>
        <end position="314"/>
    </location>
</feature>
<dbReference type="InterPro" id="IPR038157">
    <property type="entry name" value="FeoA_core_dom"/>
</dbReference>
<dbReference type="SUPFAM" id="SSF50037">
    <property type="entry name" value="C-terminal domain of transcriptional repressors"/>
    <property type="match status" value="1"/>
</dbReference>
<evidence type="ECO:0000313" key="4">
    <source>
        <dbReference type="Proteomes" id="UP000678679"/>
    </source>
</evidence>
<dbReference type="RefSeq" id="WP_169663350.1">
    <property type="nucleotide sequence ID" value="NZ_CP076132.1"/>
</dbReference>
<dbReference type="PANTHER" id="PTHR33238">
    <property type="entry name" value="IRON (METAL) DEPENDENT REPRESSOR, DTXR FAMILY"/>
    <property type="match status" value="1"/>
</dbReference>
<feature type="domain" description="Ferrous iron transporter FeoA-like" evidence="2">
    <location>
        <begin position="158"/>
        <end position="228"/>
    </location>
</feature>
<dbReference type="InterPro" id="IPR007167">
    <property type="entry name" value="Fe-transptr_FeoA-like"/>
</dbReference>
<dbReference type="SUPFAM" id="SSF47979">
    <property type="entry name" value="Iron-dependent repressor protein, dimerization domain"/>
    <property type="match status" value="1"/>
</dbReference>
<dbReference type="InterPro" id="IPR001367">
    <property type="entry name" value="Fe_dep_repressor"/>
</dbReference>
<dbReference type="KEGG" id="fya:KMW28_11140"/>
<name>A0AAX1N1F6_9BACT</name>
<dbReference type="SMART" id="SM00529">
    <property type="entry name" value="HTH_DTXR"/>
    <property type="match status" value="1"/>
</dbReference>
<organism evidence="3 4">
    <name type="scientific">Flammeovirga yaeyamensis</name>
    <dbReference type="NCBI Taxonomy" id="367791"/>
    <lineage>
        <taxon>Bacteria</taxon>
        <taxon>Pseudomonadati</taxon>
        <taxon>Bacteroidota</taxon>
        <taxon>Cytophagia</taxon>
        <taxon>Cytophagales</taxon>
        <taxon>Flammeovirgaceae</taxon>
        <taxon>Flammeovirga</taxon>
    </lineage>
</organism>
<evidence type="ECO:0000259" key="2">
    <source>
        <dbReference type="SMART" id="SM00899"/>
    </source>
</evidence>
<dbReference type="InterPro" id="IPR022689">
    <property type="entry name" value="Iron_dep_repressor"/>
</dbReference>
<dbReference type="Gene3D" id="1.10.10.10">
    <property type="entry name" value="Winged helix-like DNA-binding domain superfamily/Winged helix DNA-binding domain"/>
    <property type="match status" value="1"/>
</dbReference>
<dbReference type="GO" id="GO:0003700">
    <property type="term" value="F:DNA-binding transcription factor activity"/>
    <property type="evidence" value="ECO:0007669"/>
    <property type="project" value="InterPro"/>
</dbReference>
<dbReference type="GO" id="GO:0046914">
    <property type="term" value="F:transition metal ion binding"/>
    <property type="evidence" value="ECO:0007669"/>
    <property type="project" value="InterPro"/>
</dbReference>
<protein>
    <submittedName>
        <fullName evidence="3">FeoA domain-containing protein</fullName>
    </submittedName>
</protein>
<dbReference type="PANTHER" id="PTHR33238:SF7">
    <property type="entry name" value="IRON-DEPENDENT TRANSCRIPTIONAL REGULATOR"/>
    <property type="match status" value="1"/>
</dbReference>
<dbReference type="Pfam" id="PF04023">
    <property type="entry name" value="FeoA"/>
    <property type="match status" value="1"/>
</dbReference>
<dbReference type="Pfam" id="PF02742">
    <property type="entry name" value="Fe_dep_repr_C"/>
    <property type="match status" value="1"/>
</dbReference>
<reference evidence="3 4" key="1">
    <citation type="submission" date="2021-05" db="EMBL/GenBank/DDBJ databases">
        <title>Comparative genomic studies on the polysaccharide-degrading batcterial strains of the Flammeovirga genus.</title>
        <authorList>
            <person name="Zewei F."/>
            <person name="Zheng Z."/>
            <person name="Yu L."/>
            <person name="Ruyue G."/>
            <person name="Yanhong M."/>
            <person name="Yuanyuan C."/>
            <person name="Jingyan G."/>
            <person name="Wenjun H."/>
        </authorList>
    </citation>
    <scope>NUCLEOTIDE SEQUENCE [LARGE SCALE GENOMIC DNA]</scope>
    <source>
        <strain evidence="3 4">NBRC:100898</strain>
    </source>
</reference>
<keyword evidence="1" id="KW-0408">Iron</keyword>
<dbReference type="EMBL" id="CP076132">
    <property type="protein sequence ID" value="QWG00206.1"/>
    <property type="molecule type" value="Genomic_DNA"/>
</dbReference>
<sequence length="321" mass="37563">MNTIFNWFKKQFDKYPLEFIEEDILKILFKIKEDKKEVRAYDIYNELVNVSDEAFNNALQSLFDKKDIKSTNEQISLEESGHFKAIQLIRKHRIYEKYLAEKTGFSKENWHSKAERKEHLLSDEEVDQMDKELGYPKFDPHGDPIPTKDGVLPKLKGRPLSKIKQNSLVKIIHIEDEPKEVYLELLKKDIHIGSLLSIQSSKDKLIYTSESRNFEFSENELNNIQVVIIETAEVLPKNINRLTDLKPGERAIIYSLSQECRGINRRRLLDLGFVKGSNIEISMVSPMRDPKAFLIRDTLIALRKEQTNMILIKKVNQDEQQ</sequence>
<dbReference type="Proteomes" id="UP000678679">
    <property type="component" value="Chromosome 1"/>
</dbReference>
<dbReference type="GO" id="GO:0046983">
    <property type="term" value="F:protein dimerization activity"/>
    <property type="evidence" value="ECO:0007669"/>
    <property type="project" value="InterPro"/>
</dbReference>
<evidence type="ECO:0000256" key="1">
    <source>
        <dbReference type="ARBA" id="ARBA00023004"/>
    </source>
</evidence>
<gene>
    <name evidence="3" type="ORF">KMW28_11140</name>
</gene>
<proteinExistence type="predicted"/>
<dbReference type="InterPro" id="IPR008988">
    <property type="entry name" value="Transcriptional_repressor_C"/>
</dbReference>
<dbReference type="Gene3D" id="2.30.30.90">
    <property type="match status" value="1"/>
</dbReference>
<dbReference type="AlphaFoldDB" id="A0AAX1N1F6"/>
<accession>A0AAX1N1F6</accession>